<gene>
    <name evidence="2" type="ORF">E2C01_062320</name>
</gene>
<sequence length="70" mass="7774">MLTIHRPKPVLALKEDPLGHYLDLMEEANAMEGRESRRKEREVGGARRGGGSQAGDTPFPSLLDLMALMR</sequence>
<keyword evidence="3" id="KW-1185">Reference proteome</keyword>
<proteinExistence type="predicted"/>
<dbReference type="Proteomes" id="UP000324222">
    <property type="component" value="Unassembled WGS sequence"/>
</dbReference>
<evidence type="ECO:0000256" key="1">
    <source>
        <dbReference type="SAM" id="MobiDB-lite"/>
    </source>
</evidence>
<evidence type="ECO:0000313" key="2">
    <source>
        <dbReference type="EMBL" id="MPC68125.1"/>
    </source>
</evidence>
<protein>
    <submittedName>
        <fullName evidence="2">Uncharacterized protein</fullName>
    </submittedName>
</protein>
<organism evidence="2 3">
    <name type="scientific">Portunus trituberculatus</name>
    <name type="common">Swimming crab</name>
    <name type="synonym">Neptunus trituberculatus</name>
    <dbReference type="NCBI Taxonomy" id="210409"/>
    <lineage>
        <taxon>Eukaryota</taxon>
        <taxon>Metazoa</taxon>
        <taxon>Ecdysozoa</taxon>
        <taxon>Arthropoda</taxon>
        <taxon>Crustacea</taxon>
        <taxon>Multicrustacea</taxon>
        <taxon>Malacostraca</taxon>
        <taxon>Eumalacostraca</taxon>
        <taxon>Eucarida</taxon>
        <taxon>Decapoda</taxon>
        <taxon>Pleocyemata</taxon>
        <taxon>Brachyura</taxon>
        <taxon>Eubrachyura</taxon>
        <taxon>Portunoidea</taxon>
        <taxon>Portunidae</taxon>
        <taxon>Portuninae</taxon>
        <taxon>Portunus</taxon>
    </lineage>
</organism>
<name>A0A5B7HET5_PORTR</name>
<evidence type="ECO:0000313" key="3">
    <source>
        <dbReference type="Proteomes" id="UP000324222"/>
    </source>
</evidence>
<feature type="region of interest" description="Disordered" evidence="1">
    <location>
        <begin position="30"/>
        <end position="60"/>
    </location>
</feature>
<comment type="caution">
    <text evidence="2">The sequence shown here is derived from an EMBL/GenBank/DDBJ whole genome shotgun (WGS) entry which is preliminary data.</text>
</comment>
<feature type="compositionally biased region" description="Basic and acidic residues" evidence="1">
    <location>
        <begin position="32"/>
        <end position="45"/>
    </location>
</feature>
<accession>A0A5B7HET5</accession>
<reference evidence="2 3" key="1">
    <citation type="submission" date="2019-05" db="EMBL/GenBank/DDBJ databases">
        <title>Another draft genome of Portunus trituberculatus and its Hox gene families provides insights of decapod evolution.</title>
        <authorList>
            <person name="Jeong J.-H."/>
            <person name="Song I."/>
            <person name="Kim S."/>
            <person name="Choi T."/>
            <person name="Kim D."/>
            <person name="Ryu S."/>
            <person name="Kim W."/>
        </authorList>
    </citation>
    <scope>NUCLEOTIDE SEQUENCE [LARGE SCALE GENOMIC DNA]</scope>
    <source>
        <tissue evidence="2">Muscle</tissue>
    </source>
</reference>
<dbReference type="EMBL" id="VSRR010027328">
    <property type="protein sequence ID" value="MPC68125.1"/>
    <property type="molecule type" value="Genomic_DNA"/>
</dbReference>
<dbReference type="AlphaFoldDB" id="A0A5B7HET5"/>